<evidence type="ECO:0000313" key="4">
    <source>
        <dbReference type="Proteomes" id="UP001549363"/>
    </source>
</evidence>
<dbReference type="RefSeq" id="WP_107923843.1">
    <property type="nucleotide sequence ID" value="NZ_CP073713.1"/>
</dbReference>
<protein>
    <recommendedName>
        <fullName evidence="5">DUF1835 domain-containing protein</fullName>
    </recommendedName>
</protein>
<evidence type="ECO:0000259" key="1">
    <source>
        <dbReference type="Pfam" id="PF08874"/>
    </source>
</evidence>
<dbReference type="Proteomes" id="UP001549363">
    <property type="component" value="Unassembled WGS sequence"/>
</dbReference>
<dbReference type="Pfam" id="PF08874">
    <property type="entry name" value="DUF1835"/>
    <property type="match status" value="1"/>
</dbReference>
<organism evidence="3 4">
    <name type="scientific">Lysinibacillus parviboronicapiens</name>
    <dbReference type="NCBI Taxonomy" id="436516"/>
    <lineage>
        <taxon>Bacteria</taxon>
        <taxon>Bacillati</taxon>
        <taxon>Bacillota</taxon>
        <taxon>Bacilli</taxon>
        <taxon>Bacillales</taxon>
        <taxon>Bacillaceae</taxon>
        <taxon>Lysinibacillus</taxon>
    </lineage>
</organism>
<comment type="caution">
    <text evidence="3">The sequence shown here is derived from an EMBL/GenBank/DDBJ whole genome shotgun (WGS) entry which is preliminary data.</text>
</comment>
<evidence type="ECO:0000313" key="3">
    <source>
        <dbReference type="EMBL" id="MET4560188.1"/>
    </source>
</evidence>
<sequence>MAILHITFSLSTQGSIKHAIRQNHLQRDESVICVNDVFSIGPLTDFEERKKWLETFILKDEAERELYEDIQKGWAKKIAGLPCDVDVWIWYSQNTHEEIGLRYVMSEFVNKCSMLYGIDVTEGLKRMQPNRSIRDTGQLPSHMLMKLRADAKRFSIEECQRLAKEWQDLKKDNSSTLRSLEEGIVHIAEDAYDSMVIEAAKDVRASQQDEWLSPVRVIGETLGKIDNYISDAFVEHRIFSLAKQGLFEIDGDTTDIYSYQIKYSGK</sequence>
<proteinExistence type="predicted"/>
<reference evidence="3 4" key="1">
    <citation type="submission" date="2024-06" db="EMBL/GenBank/DDBJ databases">
        <title>Sorghum-associated microbial communities from plants grown in Nebraska, USA.</title>
        <authorList>
            <person name="Schachtman D."/>
        </authorList>
    </citation>
    <scope>NUCLEOTIDE SEQUENCE [LARGE SCALE GENOMIC DNA]</scope>
    <source>
        <strain evidence="3 4">736</strain>
    </source>
</reference>
<evidence type="ECO:0000259" key="2">
    <source>
        <dbReference type="Pfam" id="PF12395"/>
    </source>
</evidence>
<evidence type="ECO:0008006" key="5">
    <source>
        <dbReference type="Google" id="ProtNLM"/>
    </source>
</evidence>
<accession>A0ABV2PGY0</accession>
<feature type="domain" description="DUF3658" evidence="2">
    <location>
        <begin position="152"/>
        <end position="259"/>
    </location>
</feature>
<gene>
    <name evidence="3" type="ORF">ABIA69_001332</name>
</gene>
<dbReference type="InterPro" id="IPR022123">
    <property type="entry name" value="DUF3658"/>
</dbReference>
<dbReference type="InterPro" id="IPR014973">
    <property type="entry name" value="DUF1835"/>
</dbReference>
<dbReference type="EMBL" id="JBEPSB010000004">
    <property type="protein sequence ID" value="MET4560188.1"/>
    <property type="molecule type" value="Genomic_DNA"/>
</dbReference>
<feature type="domain" description="DUF1835" evidence="1">
    <location>
        <begin position="4"/>
        <end position="118"/>
    </location>
</feature>
<keyword evidence="4" id="KW-1185">Reference proteome</keyword>
<dbReference type="Pfam" id="PF12395">
    <property type="entry name" value="DUF3658"/>
    <property type="match status" value="1"/>
</dbReference>
<name>A0ABV2PGY0_9BACI</name>